<name>A0ACC2MM51_PERAE</name>
<protein>
    <submittedName>
        <fullName evidence="1">Uncharacterized protein</fullName>
    </submittedName>
</protein>
<accession>A0ACC2MM51</accession>
<dbReference type="Proteomes" id="UP001234297">
    <property type="component" value="Chromosome 2"/>
</dbReference>
<organism evidence="1 2">
    <name type="scientific">Persea americana</name>
    <name type="common">Avocado</name>
    <dbReference type="NCBI Taxonomy" id="3435"/>
    <lineage>
        <taxon>Eukaryota</taxon>
        <taxon>Viridiplantae</taxon>
        <taxon>Streptophyta</taxon>
        <taxon>Embryophyta</taxon>
        <taxon>Tracheophyta</taxon>
        <taxon>Spermatophyta</taxon>
        <taxon>Magnoliopsida</taxon>
        <taxon>Magnoliidae</taxon>
        <taxon>Laurales</taxon>
        <taxon>Lauraceae</taxon>
        <taxon>Persea</taxon>
    </lineage>
</organism>
<dbReference type="EMBL" id="CM056810">
    <property type="protein sequence ID" value="KAJ8646475.1"/>
    <property type="molecule type" value="Genomic_DNA"/>
</dbReference>
<evidence type="ECO:0000313" key="1">
    <source>
        <dbReference type="EMBL" id="KAJ8646475.1"/>
    </source>
</evidence>
<reference evidence="1 2" key="1">
    <citation type="journal article" date="2022" name="Hortic Res">
        <title>A haplotype resolved chromosomal level avocado genome allows analysis of novel avocado genes.</title>
        <authorList>
            <person name="Nath O."/>
            <person name="Fletcher S.J."/>
            <person name="Hayward A."/>
            <person name="Shaw L.M."/>
            <person name="Masouleh A.K."/>
            <person name="Furtado A."/>
            <person name="Henry R.J."/>
            <person name="Mitter N."/>
        </authorList>
    </citation>
    <scope>NUCLEOTIDE SEQUENCE [LARGE SCALE GENOMIC DNA]</scope>
    <source>
        <strain evidence="2">cv. Hass</strain>
    </source>
</reference>
<keyword evidence="2" id="KW-1185">Reference proteome</keyword>
<comment type="caution">
    <text evidence="1">The sequence shown here is derived from an EMBL/GenBank/DDBJ whole genome shotgun (WGS) entry which is preliminary data.</text>
</comment>
<proteinExistence type="predicted"/>
<evidence type="ECO:0000313" key="2">
    <source>
        <dbReference type="Proteomes" id="UP001234297"/>
    </source>
</evidence>
<sequence length="744" mass="84919">MAAVVLSALLQVVFDKLVSLIKEEQGMKWGVNKEMERLKSTLSTIQAVLEDAEEQQVEDKAVRNWLGKLKDAAYDADDMLDEFMTEALPRKIESRDHMMNKVVRERLDAIASERSKLHLTVRRRRSKTSNRLQSDSFVAESEIFRREDDKEKVVESLIKTCNEDVSVIPIVGMGGLGKTTLAQLAYNDHRAERHFELRMWVCVSDYFDLRRVTKAIIESATGNTCGLLDMDLLQRRLQENVRGKKFLLVLDDMWNEDPEEWNRLKHYLSGARGSKIIVTTRSEKVALIMGTLPPHQLARLSEDDCWSLFKKRAFVPEEEDRHPNLIIIGKEVVSKCGGLPLAAKTLGSLMRFKREEAEWIFLKESEDMGNMLNLRLLEIFTNESLIDVPRRFKSFTTMPVHIRKLKCLQTLPIFIVGTSMGCRIRELKDLNLRGELFIKSLENVKDANDSKEANLKHKQNLHTLGLSWNSCDNDATVRENIEQILEGLEPHPNLKRLLLDSYTGTRFPHWMSESLLPNLNEIALVNYRRCESLPSFGQLPFLKALTICGMDAVRCIDDAFYGNNVTSIFPSLEEFTIEDMANLGEISVGCKIETFPHLVGLTVMRCPKLKNLPHLPSIKRLQLEVNNWALVGLLANFTSLIYLYIGNFAEPESLKDVGCLMNLIQSSVNVGSELHFISEYPYHYCSHNFVVDCGNSMHGPCRNLDVPSFCPIQLHEPTQQFRTTSYFLFRGAVTLGFSPLICLE</sequence>
<gene>
    <name evidence="1" type="ORF">MRB53_008223</name>
</gene>